<dbReference type="OrthoDB" id="1655903at2759"/>
<dbReference type="AlphaFoldDB" id="A0A022QLG7"/>
<dbReference type="KEGG" id="egt:105968263"/>
<name>A0A022QLG7_ERYGU</name>
<evidence type="ECO:0000313" key="3">
    <source>
        <dbReference type="Proteomes" id="UP000030748"/>
    </source>
</evidence>
<evidence type="ECO:0000313" key="2">
    <source>
        <dbReference type="EMBL" id="EYU27325.1"/>
    </source>
</evidence>
<keyword evidence="3" id="KW-1185">Reference proteome</keyword>
<gene>
    <name evidence="2" type="ORF">MIMGU_mgv1a015597mg</name>
</gene>
<dbReference type="Proteomes" id="UP000030748">
    <property type="component" value="Unassembled WGS sequence"/>
</dbReference>
<reference evidence="2 3" key="1">
    <citation type="journal article" date="2013" name="Proc. Natl. Acad. Sci. U.S.A.">
        <title>Fine-scale variation in meiotic recombination in Mimulus inferred from population shotgun sequencing.</title>
        <authorList>
            <person name="Hellsten U."/>
            <person name="Wright K.M."/>
            <person name="Jenkins J."/>
            <person name="Shu S."/>
            <person name="Yuan Y."/>
            <person name="Wessler S.R."/>
            <person name="Schmutz J."/>
            <person name="Willis J.H."/>
            <person name="Rokhsar D.S."/>
        </authorList>
    </citation>
    <scope>NUCLEOTIDE SEQUENCE [LARGE SCALE GENOMIC DNA]</scope>
    <source>
        <strain evidence="3">cv. DUN x IM62</strain>
    </source>
</reference>
<dbReference type="PhylomeDB" id="A0A022QLG7"/>
<organism evidence="2 3">
    <name type="scientific">Erythranthe guttata</name>
    <name type="common">Yellow monkey flower</name>
    <name type="synonym">Mimulus guttatus</name>
    <dbReference type="NCBI Taxonomy" id="4155"/>
    <lineage>
        <taxon>Eukaryota</taxon>
        <taxon>Viridiplantae</taxon>
        <taxon>Streptophyta</taxon>
        <taxon>Embryophyta</taxon>
        <taxon>Tracheophyta</taxon>
        <taxon>Spermatophyta</taxon>
        <taxon>Magnoliopsida</taxon>
        <taxon>eudicotyledons</taxon>
        <taxon>Gunneridae</taxon>
        <taxon>Pentapetalae</taxon>
        <taxon>asterids</taxon>
        <taxon>lamiids</taxon>
        <taxon>Lamiales</taxon>
        <taxon>Phrymaceae</taxon>
        <taxon>Erythranthe</taxon>
    </lineage>
</organism>
<accession>A0A022QLG7</accession>
<dbReference type="STRING" id="4155.A0A022QLG7"/>
<evidence type="ECO:0008006" key="4">
    <source>
        <dbReference type="Google" id="ProtNLM"/>
    </source>
</evidence>
<sequence>MDNFRSKSYSNGRSTPAENTSNYYSTRFSDYEAAPPPHYAANPNPSGMQDLRCYSASYASSSSSAAAAAQNNGQMDIVVADGGGGDQWKFKKGKSTNGVGSKNWSFSDPELLRKKRVASYKAYTVEGKMKGSIKKSFRWLKERYTLMVYGHR</sequence>
<dbReference type="PANTHER" id="PTHR33193:SF71">
    <property type="entry name" value="OS02G0223700 PROTEIN"/>
    <property type="match status" value="1"/>
</dbReference>
<protein>
    <recommendedName>
        <fullName evidence="4">DUF3511 domain-containing protein</fullName>
    </recommendedName>
</protein>
<proteinExistence type="predicted"/>
<evidence type="ECO:0000256" key="1">
    <source>
        <dbReference type="SAM" id="MobiDB-lite"/>
    </source>
</evidence>
<dbReference type="OMA" id="QMEVYYG"/>
<dbReference type="eggNOG" id="ENOG502S8UV">
    <property type="taxonomic scope" value="Eukaryota"/>
</dbReference>
<dbReference type="Pfam" id="PF12023">
    <property type="entry name" value="DUF3511"/>
    <property type="match status" value="1"/>
</dbReference>
<dbReference type="PANTHER" id="PTHR33193">
    <property type="entry name" value="DOMAIN PROTEIN, PUTATIVE (DUF3511)-RELATED"/>
    <property type="match status" value="1"/>
</dbReference>
<dbReference type="InterPro" id="IPR021899">
    <property type="entry name" value="DUF3511"/>
</dbReference>
<dbReference type="EMBL" id="KI631456">
    <property type="protein sequence ID" value="EYU27325.1"/>
    <property type="molecule type" value="Genomic_DNA"/>
</dbReference>
<feature type="region of interest" description="Disordered" evidence="1">
    <location>
        <begin position="1"/>
        <end position="22"/>
    </location>
</feature>